<feature type="region of interest" description="Disordered" evidence="1">
    <location>
        <begin position="341"/>
        <end position="415"/>
    </location>
</feature>
<dbReference type="InterPro" id="IPR032801">
    <property type="entry name" value="PXL2A/B/C"/>
</dbReference>
<dbReference type="Proteomes" id="UP001498398">
    <property type="component" value="Unassembled WGS sequence"/>
</dbReference>
<dbReference type="Gene3D" id="3.40.30.10">
    <property type="entry name" value="Glutaredoxin"/>
    <property type="match status" value="1"/>
</dbReference>
<dbReference type="EMBL" id="JBANRG010000001">
    <property type="protein sequence ID" value="KAK7472613.1"/>
    <property type="molecule type" value="Genomic_DNA"/>
</dbReference>
<organism evidence="2 3">
    <name type="scientific">Marasmiellus scandens</name>
    <dbReference type="NCBI Taxonomy" id="2682957"/>
    <lineage>
        <taxon>Eukaryota</taxon>
        <taxon>Fungi</taxon>
        <taxon>Dikarya</taxon>
        <taxon>Basidiomycota</taxon>
        <taxon>Agaricomycotina</taxon>
        <taxon>Agaricomycetes</taxon>
        <taxon>Agaricomycetidae</taxon>
        <taxon>Agaricales</taxon>
        <taxon>Marasmiineae</taxon>
        <taxon>Omphalotaceae</taxon>
        <taxon>Marasmiellus</taxon>
    </lineage>
</organism>
<feature type="region of interest" description="Disordered" evidence="1">
    <location>
        <begin position="519"/>
        <end position="544"/>
    </location>
</feature>
<dbReference type="SUPFAM" id="SSF52833">
    <property type="entry name" value="Thioredoxin-like"/>
    <property type="match status" value="1"/>
</dbReference>
<dbReference type="PANTHER" id="PTHR28630:SF3">
    <property type="entry name" value="PEROXIREDOXIN-LIKE 2C"/>
    <property type="match status" value="1"/>
</dbReference>
<evidence type="ECO:0000313" key="2">
    <source>
        <dbReference type="EMBL" id="KAK7472613.1"/>
    </source>
</evidence>
<comment type="caution">
    <text evidence="2">The sequence shown here is derived from an EMBL/GenBank/DDBJ whole genome shotgun (WGS) entry which is preliminary data.</text>
</comment>
<sequence>MSRLLRHKSVDLFRSRPSTASSSSSTSTSRPQTSHSTFSTSSTLQKPLLSTPKSDFESTDIPFHEHAVPTYSQLEYAASLPVISQTGESVSFGTLFKDRKTIVCFIRHFLCPLCQDYMFSISRNVSPQVLEEHGVNLVIISNGSYAMIKSYRKIFRTPFAVYTDPTHQVYNVLGMTLQTTKGGPHRPAYVRHNTLSGTCMVVANALKVGMPLWKPGGNISQLGGEFILGPGLQCAFAHRMRYTRSHMPILEIVKVAGVDMYTPLIQITAASTASIAQTEFNGVTGTSGPSFLSAALRMSVDEERKWMQDCRRYLAAMHAKKLARRGGGEWVASLKAASENGHVMNGDESVNQTPMPSPTSYEFTPEARGSSLSSSCNTPTSREFSSTTSRSSLTSPSESCTTPTSRDFPPSASCSTPITRDWPTSCSTSCDYSSGDCSTSILDDDSLAEYEDAFEPDPWEQVQIQVDAPSSPVPIDDGLNEKLYPFLLPNIPSLPSLSTDSFETTLTTFISEPLADIPESVSEAESELSENRSDISETSDVPSVSVSEFSETHSLSEFPRPPSLPHLELRIDTEYLSWGDSLKLKELKKLNGSRIIDLPLVFAQTSGSEES</sequence>
<accession>A0ABR1K596</accession>
<evidence type="ECO:0000313" key="3">
    <source>
        <dbReference type="Proteomes" id="UP001498398"/>
    </source>
</evidence>
<feature type="compositionally biased region" description="Low complexity" evidence="1">
    <location>
        <begin position="15"/>
        <end position="43"/>
    </location>
</feature>
<keyword evidence="3" id="KW-1185">Reference proteome</keyword>
<proteinExistence type="predicted"/>
<feature type="region of interest" description="Disordered" evidence="1">
    <location>
        <begin position="1"/>
        <end position="55"/>
    </location>
</feature>
<dbReference type="Pfam" id="PF13911">
    <property type="entry name" value="AhpC-TSA_2"/>
    <property type="match status" value="1"/>
</dbReference>
<feature type="compositionally biased region" description="Polar residues" evidence="1">
    <location>
        <begin position="348"/>
        <end position="362"/>
    </location>
</feature>
<dbReference type="CDD" id="cd02970">
    <property type="entry name" value="PRX_like2"/>
    <property type="match status" value="1"/>
</dbReference>
<dbReference type="InterPro" id="IPR036249">
    <property type="entry name" value="Thioredoxin-like_sf"/>
</dbReference>
<dbReference type="PANTHER" id="PTHR28630">
    <property type="match status" value="1"/>
</dbReference>
<reference evidence="2 3" key="1">
    <citation type="submission" date="2024-01" db="EMBL/GenBank/DDBJ databases">
        <title>A draft genome for the cacao thread blight pathogen Marasmiellus scandens.</title>
        <authorList>
            <person name="Baruah I.K."/>
            <person name="Leung J."/>
            <person name="Bukari Y."/>
            <person name="Amoako-Attah I."/>
            <person name="Meinhardt L.W."/>
            <person name="Bailey B.A."/>
            <person name="Cohen S.P."/>
        </authorList>
    </citation>
    <scope>NUCLEOTIDE SEQUENCE [LARGE SCALE GENOMIC DNA]</scope>
    <source>
        <strain evidence="2 3">GH-19</strain>
    </source>
</reference>
<evidence type="ECO:0000256" key="1">
    <source>
        <dbReference type="SAM" id="MobiDB-lite"/>
    </source>
</evidence>
<name>A0ABR1K596_9AGAR</name>
<gene>
    <name evidence="2" type="ORF">VKT23_000726</name>
</gene>
<feature type="compositionally biased region" description="Low complexity" evidence="1">
    <location>
        <begin position="370"/>
        <end position="406"/>
    </location>
</feature>
<protein>
    <submittedName>
        <fullName evidence="2">Uncharacterized protein</fullName>
    </submittedName>
</protein>